<gene>
    <name evidence="9" type="ORF">Ari01nite_71860</name>
</gene>
<evidence type="ECO:0000259" key="8">
    <source>
        <dbReference type="Pfam" id="PF04234"/>
    </source>
</evidence>
<feature type="transmembrane region" description="Helical" evidence="6">
    <location>
        <begin position="168"/>
        <end position="188"/>
    </location>
</feature>
<dbReference type="InterPro" id="IPR032694">
    <property type="entry name" value="CopC/D"/>
</dbReference>
<dbReference type="InterPro" id="IPR014756">
    <property type="entry name" value="Ig_E-set"/>
</dbReference>
<sequence length="194" mass="19699">MRKLLIALAAGLAVLLPAAPAQAHNALAEATPKKDAVLTTAPAAVKLRFLQKLNPDYTKIVVSDAAKQALAAEEPKIDGNTVTLALMTAPGNGTFTVAYQTVSLDGHAVKGSYKFTVDDPEAPAVSPSLSSAPSPSLSSAPPPPAPTETPETIAAEPVASEGGMSTPVLIALAGAGAVLVAVAGGFWWRGRRRS</sequence>
<evidence type="ECO:0000313" key="10">
    <source>
        <dbReference type="Proteomes" id="UP000636960"/>
    </source>
</evidence>
<feature type="signal peptide" evidence="7">
    <location>
        <begin position="1"/>
        <end position="23"/>
    </location>
</feature>
<protein>
    <recommendedName>
        <fullName evidence="8">CopC domain-containing protein</fullName>
    </recommendedName>
</protein>
<dbReference type="GO" id="GO:0046688">
    <property type="term" value="P:response to copper ion"/>
    <property type="evidence" value="ECO:0007669"/>
    <property type="project" value="InterPro"/>
</dbReference>
<evidence type="ECO:0000256" key="5">
    <source>
        <dbReference type="SAM" id="MobiDB-lite"/>
    </source>
</evidence>
<dbReference type="SUPFAM" id="SSF81296">
    <property type="entry name" value="E set domains"/>
    <property type="match status" value="1"/>
</dbReference>
<accession>A0A919K2K7</accession>
<feature type="chain" id="PRO_5037588058" description="CopC domain-containing protein" evidence="7">
    <location>
        <begin position="24"/>
        <end position="194"/>
    </location>
</feature>
<keyword evidence="6" id="KW-0472">Membrane</keyword>
<dbReference type="PANTHER" id="PTHR34820">
    <property type="entry name" value="INNER MEMBRANE PROTEIN YEBZ"/>
    <property type="match status" value="1"/>
</dbReference>
<dbReference type="AlphaFoldDB" id="A0A919K2K7"/>
<name>A0A919K2K7_9ACTN</name>
<feature type="region of interest" description="Disordered" evidence="5">
    <location>
        <begin position="122"/>
        <end position="150"/>
    </location>
</feature>
<evidence type="ECO:0000256" key="7">
    <source>
        <dbReference type="SAM" id="SignalP"/>
    </source>
</evidence>
<dbReference type="GO" id="GO:0030313">
    <property type="term" value="C:cell envelope"/>
    <property type="evidence" value="ECO:0007669"/>
    <property type="project" value="UniProtKB-SubCell"/>
</dbReference>
<keyword evidence="4" id="KW-0186">Copper</keyword>
<comment type="subcellular location">
    <subcellularLocation>
        <location evidence="1">Cell envelope</location>
    </subcellularLocation>
</comment>
<dbReference type="GO" id="GO:0005886">
    <property type="term" value="C:plasma membrane"/>
    <property type="evidence" value="ECO:0007669"/>
    <property type="project" value="TreeGrafter"/>
</dbReference>
<evidence type="ECO:0000256" key="3">
    <source>
        <dbReference type="ARBA" id="ARBA00022729"/>
    </source>
</evidence>
<evidence type="ECO:0000256" key="6">
    <source>
        <dbReference type="SAM" id="Phobius"/>
    </source>
</evidence>
<organism evidence="9 10">
    <name type="scientific">Paractinoplanes rishiriensis</name>
    <dbReference type="NCBI Taxonomy" id="1050105"/>
    <lineage>
        <taxon>Bacteria</taxon>
        <taxon>Bacillati</taxon>
        <taxon>Actinomycetota</taxon>
        <taxon>Actinomycetes</taxon>
        <taxon>Micromonosporales</taxon>
        <taxon>Micromonosporaceae</taxon>
        <taxon>Paractinoplanes</taxon>
    </lineage>
</organism>
<evidence type="ECO:0000256" key="2">
    <source>
        <dbReference type="ARBA" id="ARBA00022723"/>
    </source>
</evidence>
<dbReference type="EMBL" id="BOMV01000076">
    <property type="protein sequence ID" value="GIE99721.1"/>
    <property type="molecule type" value="Genomic_DNA"/>
</dbReference>
<evidence type="ECO:0000256" key="1">
    <source>
        <dbReference type="ARBA" id="ARBA00004196"/>
    </source>
</evidence>
<keyword evidence="10" id="KW-1185">Reference proteome</keyword>
<dbReference type="Proteomes" id="UP000636960">
    <property type="component" value="Unassembled WGS sequence"/>
</dbReference>
<dbReference type="RefSeq" id="WP_203786698.1">
    <property type="nucleotide sequence ID" value="NZ_BOMV01000076.1"/>
</dbReference>
<proteinExistence type="predicted"/>
<feature type="domain" description="CopC" evidence="8">
    <location>
        <begin position="24"/>
        <end position="117"/>
    </location>
</feature>
<keyword evidence="6" id="KW-1133">Transmembrane helix</keyword>
<dbReference type="GO" id="GO:0006825">
    <property type="term" value="P:copper ion transport"/>
    <property type="evidence" value="ECO:0007669"/>
    <property type="project" value="InterPro"/>
</dbReference>
<dbReference type="InterPro" id="IPR014755">
    <property type="entry name" value="Cu-Rt/internalin_Ig-like"/>
</dbReference>
<dbReference type="PANTHER" id="PTHR34820:SF4">
    <property type="entry name" value="INNER MEMBRANE PROTEIN YEBZ"/>
    <property type="match status" value="1"/>
</dbReference>
<dbReference type="InterPro" id="IPR007348">
    <property type="entry name" value="CopC_dom"/>
</dbReference>
<keyword evidence="6" id="KW-0812">Transmembrane</keyword>
<keyword evidence="2" id="KW-0479">Metal-binding</keyword>
<evidence type="ECO:0000256" key="4">
    <source>
        <dbReference type="ARBA" id="ARBA00023008"/>
    </source>
</evidence>
<dbReference type="GO" id="GO:0042597">
    <property type="term" value="C:periplasmic space"/>
    <property type="evidence" value="ECO:0007669"/>
    <property type="project" value="InterPro"/>
</dbReference>
<dbReference type="GO" id="GO:0005507">
    <property type="term" value="F:copper ion binding"/>
    <property type="evidence" value="ECO:0007669"/>
    <property type="project" value="InterPro"/>
</dbReference>
<evidence type="ECO:0000313" key="9">
    <source>
        <dbReference type="EMBL" id="GIE99721.1"/>
    </source>
</evidence>
<reference evidence="9" key="1">
    <citation type="submission" date="2021-01" db="EMBL/GenBank/DDBJ databases">
        <title>Whole genome shotgun sequence of Actinoplanes rishiriensis NBRC 108556.</title>
        <authorList>
            <person name="Komaki H."/>
            <person name="Tamura T."/>
        </authorList>
    </citation>
    <scope>NUCLEOTIDE SEQUENCE</scope>
    <source>
        <strain evidence="9">NBRC 108556</strain>
    </source>
</reference>
<comment type="caution">
    <text evidence="9">The sequence shown here is derived from an EMBL/GenBank/DDBJ whole genome shotgun (WGS) entry which is preliminary data.</text>
</comment>
<feature type="compositionally biased region" description="Low complexity" evidence="5">
    <location>
        <begin position="122"/>
        <end position="139"/>
    </location>
</feature>
<dbReference type="Pfam" id="PF04234">
    <property type="entry name" value="CopC"/>
    <property type="match status" value="1"/>
</dbReference>
<keyword evidence="3 7" id="KW-0732">Signal</keyword>
<dbReference type="Gene3D" id="2.60.40.1220">
    <property type="match status" value="1"/>
</dbReference>